<dbReference type="AlphaFoldDB" id="A0A6N7QA88"/>
<organism evidence="2 5">
    <name type="scientific">Xanthomonas sontii</name>
    <dbReference type="NCBI Taxonomy" id="2650745"/>
    <lineage>
        <taxon>Bacteria</taxon>
        <taxon>Pseudomonadati</taxon>
        <taxon>Pseudomonadota</taxon>
        <taxon>Gammaproteobacteria</taxon>
        <taxon>Lysobacterales</taxon>
        <taxon>Lysobacteraceae</taxon>
        <taxon>Xanthomonas</taxon>
    </lineage>
</organism>
<sequence length="173" mass="19084">MRFLISALLLSAAFSANAMDFGPWRFGMSAEDIRAVESNGPYREFSNGDLETYNADFGGKPQNAQFYLKEGRLWRVAVRAYEGTDLSKATRVWEQTYTTLKKLHGPLETPDLSGETLEALSASAETLVAHGGKAQMAPISQPVGTFVFSSFNSFTHEGVTYYMVTVNYDQASP</sequence>
<accession>A0A6N7QA88</accession>
<dbReference type="EMBL" id="WJPM01000009">
    <property type="protein sequence ID" value="MRH75369.1"/>
    <property type="molecule type" value="Genomic_DNA"/>
</dbReference>
<gene>
    <name evidence="2" type="ORF">GIY21_12940</name>
    <name evidence="3" type="ORF">GIY22_12110</name>
</gene>
<comment type="caution">
    <text evidence="2">The sequence shown here is derived from an EMBL/GenBank/DDBJ whole genome shotgun (WGS) entry which is preliminary data.</text>
</comment>
<name>A0A6N7QA88_9XANT</name>
<evidence type="ECO:0000256" key="1">
    <source>
        <dbReference type="SAM" id="SignalP"/>
    </source>
</evidence>
<dbReference type="Proteomes" id="UP000437931">
    <property type="component" value="Unassembled WGS sequence"/>
</dbReference>
<reference evidence="3" key="2">
    <citation type="journal article" date="2020" name="Plant Dis.">
        <title>A Grain Rot of Rice in Iran Caused by a Xanthomonas Strain Closely Related to X. sacchari.</title>
        <authorList>
            <person name="Mirghasempour S.A."/>
            <person name="Huang S."/>
            <person name="Studholme D.J."/>
            <person name="Brady C.L."/>
        </authorList>
    </citation>
    <scope>NUCLEOTIDE SEQUENCE</scope>
    <source>
        <strain evidence="3">SAM114</strain>
    </source>
</reference>
<keyword evidence="4" id="KW-1185">Reference proteome</keyword>
<evidence type="ECO:0000313" key="2">
    <source>
        <dbReference type="EMBL" id="MRH01194.1"/>
    </source>
</evidence>
<reference evidence="4 5" key="1">
    <citation type="submission" date="2019-11" db="EMBL/GenBank/DDBJ databases">
        <title>First report of rice panicle blight caused by Xanthomonas sp. in Iran.</title>
        <authorList>
            <person name="Mirghasempour S.A."/>
            <person name="Huang S."/>
            <person name="Brady C.L."/>
            <person name="Studholme D.J."/>
        </authorList>
    </citation>
    <scope>NUCLEOTIDE SEQUENCE [LARGE SCALE GENOMIC DNA]</scope>
    <source>
        <strain evidence="2 5">ASD011</strain>
        <strain evidence="4">SAM114</strain>
    </source>
</reference>
<feature type="chain" id="PRO_5026866352" evidence="1">
    <location>
        <begin position="19"/>
        <end position="173"/>
    </location>
</feature>
<evidence type="ECO:0000313" key="3">
    <source>
        <dbReference type="EMBL" id="MRH75369.1"/>
    </source>
</evidence>
<evidence type="ECO:0000313" key="4">
    <source>
        <dbReference type="Proteomes" id="UP000437931"/>
    </source>
</evidence>
<proteinExistence type="predicted"/>
<dbReference type="EMBL" id="WJPN01000010">
    <property type="protein sequence ID" value="MRH01194.1"/>
    <property type="molecule type" value="Genomic_DNA"/>
</dbReference>
<dbReference type="RefSeq" id="WP_153751753.1">
    <property type="nucleotide sequence ID" value="NZ_WJPM01000009.1"/>
</dbReference>
<keyword evidence="1" id="KW-0732">Signal</keyword>
<evidence type="ECO:0000313" key="5">
    <source>
        <dbReference type="Proteomes" id="UP000439314"/>
    </source>
</evidence>
<protein>
    <submittedName>
        <fullName evidence="2">Uncharacterized protein</fullName>
    </submittedName>
</protein>
<feature type="signal peptide" evidence="1">
    <location>
        <begin position="1"/>
        <end position="18"/>
    </location>
</feature>
<dbReference type="Proteomes" id="UP000439314">
    <property type="component" value="Unassembled WGS sequence"/>
</dbReference>